<comment type="caution">
    <text evidence="7">The sequence shown here is derived from an EMBL/GenBank/DDBJ whole genome shotgun (WGS) entry which is preliminary data.</text>
</comment>
<accession>A0ABW5XFN4</accession>
<dbReference type="Pfam" id="PF00440">
    <property type="entry name" value="TetR_N"/>
    <property type="match status" value="1"/>
</dbReference>
<dbReference type="InterPro" id="IPR009057">
    <property type="entry name" value="Homeodomain-like_sf"/>
</dbReference>
<dbReference type="InterPro" id="IPR036271">
    <property type="entry name" value="Tet_transcr_reg_TetR-rel_C_sf"/>
</dbReference>
<sequence length="199" mass="21969">MPRLIDHAQREKDIGDAALRVLAQDGLTALSVRRVAEEADLATASLRRAFPTQEALRQFCLERIHRDVATRIGTLTGQGVTLALSMLCELLPLDNVRRTELIVQLQLGSLALTDPSLVKNVHELHSGVRSVCAAALEAIRFTRPHTRTDASIEVERLHGLLDGLALHALWDASQETNTRVVATLNHHLRSLDTQESSRT</sequence>
<dbReference type="InterPro" id="IPR039538">
    <property type="entry name" value="BetI_C"/>
</dbReference>
<dbReference type="InterPro" id="IPR023772">
    <property type="entry name" value="DNA-bd_HTH_TetR-type_CS"/>
</dbReference>
<evidence type="ECO:0000256" key="4">
    <source>
        <dbReference type="ARBA" id="ARBA00023163"/>
    </source>
</evidence>
<protein>
    <submittedName>
        <fullName evidence="7">TetR/AcrR family transcriptional regulator</fullName>
    </submittedName>
</protein>
<evidence type="ECO:0000313" key="8">
    <source>
        <dbReference type="Proteomes" id="UP001597391"/>
    </source>
</evidence>
<evidence type="ECO:0000313" key="7">
    <source>
        <dbReference type="EMBL" id="MFD2840662.1"/>
    </source>
</evidence>
<dbReference type="EMBL" id="JBHUOP010000003">
    <property type="protein sequence ID" value="MFD2840662.1"/>
    <property type="molecule type" value="Genomic_DNA"/>
</dbReference>
<keyword evidence="1" id="KW-0678">Repressor</keyword>
<evidence type="ECO:0000259" key="6">
    <source>
        <dbReference type="PROSITE" id="PS50977"/>
    </source>
</evidence>
<organism evidence="7 8">
    <name type="scientific">Populibacterium corticicola</name>
    <dbReference type="NCBI Taxonomy" id="1812826"/>
    <lineage>
        <taxon>Bacteria</taxon>
        <taxon>Bacillati</taxon>
        <taxon>Actinomycetota</taxon>
        <taxon>Actinomycetes</taxon>
        <taxon>Micrococcales</taxon>
        <taxon>Jonesiaceae</taxon>
        <taxon>Populibacterium</taxon>
    </lineage>
</organism>
<dbReference type="Gene3D" id="1.10.357.10">
    <property type="entry name" value="Tetracycline Repressor, domain 2"/>
    <property type="match status" value="1"/>
</dbReference>
<keyword evidence="4" id="KW-0804">Transcription</keyword>
<feature type="DNA-binding region" description="H-T-H motif" evidence="5">
    <location>
        <begin position="31"/>
        <end position="50"/>
    </location>
</feature>
<dbReference type="RefSeq" id="WP_377466536.1">
    <property type="nucleotide sequence ID" value="NZ_JBHUOP010000003.1"/>
</dbReference>
<keyword evidence="2" id="KW-0805">Transcription regulation</keyword>
<reference evidence="8" key="1">
    <citation type="journal article" date="2019" name="Int. J. Syst. Evol. Microbiol.">
        <title>The Global Catalogue of Microorganisms (GCM) 10K type strain sequencing project: providing services to taxonomists for standard genome sequencing and annotation.</title>
        <authorList>
            <consortium name="The Broad Institute Genomics Platform"/>
            <consortium name="The Broad Institute Genome Sequencing Center for Infectious Disease"/>
            <person name="Wu L."/>
            <person name="Ma J."/>
        </authorList>
    </citation>
    <scope>NUCLEOTIDE SEQUENCE [LARGE SCALE GENOMIC DNA]</scope>
    <source>
        <strain evidence="8">KCTC 33576</strain>
    </source>
</reference>
<name>A0ABW5XFN4_9MICO</name>
<dbReference type="Proteomes" id="UP001597391">
    <property type="component" value="Unassembled WGS sequence"/>
</dbReference>
<keyword evidence="8" id="KW-1185">Reference proteome</keyword>
<dbReference type="PROSITE" id="PS01081">
    <property type="entry name" value="HTH_TETR_1"/>
    <property type="match status" value="1"/>
</dbReference>
<dbReference type="SUPFAM" id="SSF46689">
    <property type="entry name" value="Homeodomain-like"/>
    <property type="match status" value="1"/>
</dbReference>
<evidence type="ECO:0000256" key="1">
    <source>
        <dbReference type="ARBA" id="ARBA00022491"/>
    </source>
</evidence>
<gene>
    <name evidence="7" type="ORF">ACFSYH_08775</name>
</gene>
<proteinExistence type="predicted"/>
<dbReference type="InterPro" id="IPR001647">
    <property type="entry name" value="HTH_TetR"/>
</dbReference>
<evidence type="ECO:0000256" key="5">
    <source>
        <dbReference type="PROSITE-ProRule" id="PRU00335"/>
    </source>
</evidence>
<keyword evidence="3 5" id="KW-0238">DNA-binding</keyword>
<dbReference type="Pfam" id="PF13977">
    <property type="entry name" value="TetR_C_6"/>
    <property type="match status" value="1"/>
</dbReference>
<evidence type="ECO:0000256" key="2">
    <source>
        <dbReference type="ARBA" id="ARBA00023015"/>
    </source>
</evidence>
<dbReference type="SUPFAM" id="SSF48498">
    <property type="entry name" value="Tetracyclin repressor-like, C-terminal domain"/>
    <property type="match status" value="1"/>
</dbReference>
<dbReference type="PROSITE" id="PS50977">
    <property type="entry name" value="HTH_TETR_2"/>
    <property type="match status" value="1"/>
</dbReference>
<evidence type="ECO:0000256" key="3">
    <source>
        <dbReference type="ARBA" id="ARBA00023125"/>
    </source>
</evidence>
<feature type="domain" description="HTH tetR-type" evidence="6">
    <location>
        <begin position="8"/>
        <end position="68"/>
    </location>
</feature>